<organism evidence="4 5">
    <name type="scientific">Rhizobium gallicum</name>
    <dbReference type="NCBI Taxonomy" id="56730"/>
    <lineage>
        <taxon>Bacteria</taxon>
        <taxon>Pseudomonadati</taxon>
        <taxon>Pseudomonadota</taxon>
        <taxon>Alphaproteobacteria</taxon>
        <taxon>Hyphomicrobiales</taxon>
        <taxon>Rhizobiaceae</taxon>
        <taxon>Rhizobium/Agrobacterium group</taxon>
        <taxon>Rhizobium</taxon>
    </lineage>
</organism>
<protein>
    <submittedName>
        <fullName evidence="4">4-oxalocrotonate tautomerase protein</fullName>
    </submittedName>
</protein>
<dbReference type="OrthoDB" id="7867220at2"/>
<dbReference type="InterPro" id="IPR014347">
    <property type="entry name" value="Tautomerase/MIF_sf"/>
</dbReference>
<comment type="similarity">
    <text evidence="1">Belongs to the 4-oxalocrotonate tautomerase family.</text>
</comment>
<dbReference type="Gene3D" id="3.30.429.10">
    <property type="entry name" value="Macrophage Migration Inhibitory Factor"/>
    <property type="match status" value="1"/>
</dbReference>
<dbReference type="SUPFAM" id="SSF55331">
    <property type="entry name" value="Tautomerase/MIF"/>
    <property type="match status" value="1"/>
</dbReference>
<accession>A0A1L5NT75</accession>
<keyword evidence="2" id="KW-0413">Isomerase</keyword>
<keyword evidence="4" id="KW-0614">Plasmid</keyword>
<evidence type="ECO:0000259" key="3">
    <source>
        <dbReference type="Pfam" id="PF01361"/>
    </source>
</evidence>
<dbReference type="GO" id="GO:0016853">
    <property type="term" value="F:isomerase activity"/>
    <property type="evidence" value="ECO:0007669"/>
    <property type="project" value="UniProtKB-KW"/>
</dbReference>
<evidence type="ECO:0000313" key="5">
    <source>
        <dbReference type="Proteomes" id="UP000184749"/>
    </source>
</evidence>
<dbReference type="PANTHER" id="PTHR35530">
    <property type="entry name" value="TAUTOMERASE-RELATED"/>
    <property type="match status" value="1"/>
</dbReference>
<dbReference type="PANTHER" id="PTHR35530:SF2">
    <property type="entry name" value="BSL4019 PROTEIN"/>
    <property type="match status" value="1"/>
</dbReference>
<dbReference type="InterPro" id="IPR004370">
    <property type="entry name" value="4-OT-like_dom"/>
</dbReference>
<dbReference type="Proteomes" id="UP000184749">
    <property type="component" value="Plasmid pRgalIE4872d"/>
</dbReference>
<reference evidence="4 5" key="1">
    <citation type="submission" date="2016-09" db="EMBL/GenBank/DDBJ databases">
        <title>The complete genome sequences of Rhizobium gallicum, symbiovars gallicum and phaseoli, symbionts associated to common bean (Phaseolus vulgaris).</title>
        <authorList>
            <person name="Bustos P."/>
            <person name="Santamaria R.I."/>
            <person name="Perez-Carrascal O.M."/>
            <person name="Juarez S."/>
            <person name="Lozano L."/>
            <person name="Martinez-Flores I."/>
            <person name="Martinez-Romero E."/>
            <person name="Cevallos M."/>
            <person name="Romero D."/>
            <person name="Davila G."/>
            <person name="Gonzalez V."/>
        </authorList>
    </citation>
    <scope>NUCLEOTIDE SEQUENCE [LARGE SCALE GENOMIC DNA]</scope>
    <source>
        <strain evidence="4 5">IE4872</strain>
        <plasmid evidence="5">prgalie4872d</plasmid>
    </source>
</reference>
<evidence type="ECO:0000256" key="2">
    <source>
        <dbReference type="ARBA" id="ARBA00023235"/>
    </source>
</evidence>
<dbReference type="Pfam" id="PF01361">
    <property type="entry name" value="Tautomerase"/>
    <property type="match status" value="1"/>
</dbReference>
<dbReference type="RefSeq" id="WP_074071462.1">
    <property type="nucleotide sequence ID" value="NZ_CP017105.1"/>
</dbReference>
<feature type="domain" description="4-oxalocrotonate tautomerase-like" evidence="3">
    <location>
        <begin position="2"/>
        <end position="59"/>
    </location>
</feature>
<dbReference type="AlphaFoldDB" id="A0A1L5NT75"/>
<dbReference type="EMBL" id="CP017105">
    <property type="protein sequence ID" value="APO71078.1"/>
    <property type="molecule type" value="Genomic_DNA"/>
</dbReference>
<proteinExistence type="inferred from homology"/>
<name>A0A1L5NT75_9HYPH</name>
<gene>
    <name evidence="4" type="ORF">IE4872_PD00547</name>
</gene>
<evidence type="ECO:0000313" key="4">
    <source>
        <dbReference type="EMBL" id="APO71078.1"/>
    </source>
</evidence>
<evidence type="ECO:0000256" key="1">
    <source>
        <dbReference type="ARBA" id="ARBA00006723"/>
    </source>
</evidence>
<geneLocation type="plasmid" evidence="5">
    <name>prgalie4872d</name>
</geneLocation>
<sequence>MPFVNIKTPEGALNRAQKQEIVHRTTNMLVEYFSEAARPHTMVLIEEVKDGGYGRADEIFILPDVYFSKENSYVAHSRRTCRPPGM</sequence>